<sequence length="294" mass="33674">MENPDNYKELKKNMQSDANSTTMSKQEYFDALEKWLNQMKFVQRINNCFPYYLMANYPQIFNNNNNNSSNTESSLNNPSTVNGQNQTEHPNEVQGSDYEIISRHGGVEFVIPPIWKRLMAEMIDFLILFFIKLSLIYVLVDIFNIIDFDNFDITNIRDKLNPDYSNVLTITSDLILIECLNRVTVCIFEAIYLQRGANGSIGGATPGKSIMGLRVIYATAFVPVPGRDVETVLVYPAENLGVGASLARSVVKNLLLTMLFPIVMFFFSYNRTCYDMVCHSLVVEHNREIIRRRP</sequence>
<organism evidence="8">
    <name type="scientific">Xenopsylla cheopis</name>
    <name type="common">Oriental rat flea</name>
    <name type="synonym">Pulex cheopis</name>
    <dbReference type="NCBI Taxonomy" id="163159"/>
    <lineage>
        <taxon>Eukaryota</taxon>
        <taxon>Metazoa</taxon>
        <taxon>Ecdysozoa</taxon>
        <taxon>Arthropoda</taxon>
        <taxon>Hexapoda</taxon>
        <taxon>Insecta</taxon>
        <taxon>Pterygota</taxon>
        <taxon>Neoptera</taxon>
        <taxon>Endopterygota</taxon>
        <taxon>Siphonaptera</taxon>
        <taxon>Pulicidae</taxon>
        <taxon>Xenopsyllinae</taxon>
        <taxon>Xenopsylla</taxon>
    </lineage>
</organism>
<reference evidence="8" key="1">
    <citation type="submission" date="2020-03" db="EMBL/GenBank/DDBJ databases">
        <title>Transcriptomic Profiling of the Digestive Tract of the Rat Flea, Xenopsylla cheopis, Following Blood Feeding and Infection with Yersinia pestis.</title>
        <authorList>
            <person name="Bland D.M."/>
            <person name="Martens C.A."/>
            <person name="Virtaneva K."/>
            <person name="Kanakabandi K."/>
            <person name="Long D."/>
            <person name="Rosenke R."/>
            <person name="Saturday G.A."/>
            <person name="Hoyt F.H."/>
            <person name="Bruno D.P."/>
            <person name="Ribeiro J.M.C."/>
            <person name="Hinnebusch J."/>
        </authorList>
    </citation>
    <scope>NUCLEOTIDE SEQUENCE</scope>
</reference>
<evidence type="ECO:0000313" key="8">
    <source>
        <dbReference type="EMBL" id="NOV45771.1"/>
    </source>
</evidence>
<proteinExistence type="predicted"/>
<evidence type="ECO:0000256" key="6">
    <source>
        <dbReference type="SAM" id="Phobius"/>
    </source>
</evidence>
<feature type="compositionally biased region" description="Low complexity" evidence="5">
    <location>
        <begin position="65"/>
        <end position="79"/>
    </location>
</feature>
<dbReference type="EMBL" id="GIIL01002045">
    <property type="protein sequence ID" value="NOV45771.1"/>
    <property type="molecule type" value="Transcribed_RNA"/>
</dbReference>
<dbReference type="GO" id="GO:0016020">
    <property type="term" value="C:membrane"/>
    <property type="evidence" value="ECO:0007669"/>
    <property type="project" value="UniProtKB-SubCell"/>
</dbReference>
<dbReference type="InterPro" id="IPR010432">
    <property type="entry name" value="RDD"/>
</dbReference>
<evidence type="ECO:0000256" key="3">
    <source>
        <dbReference type="ARBA" id="ARBA00022989"/>
    </source>
</evidence>
<feature type="region of interest" description="Disordered" evidence="5">
    <location>
        <begin position="1"/>
        <end position="22"/>
    </location>
</feature>
<dbReference type="AlphaFoldDB" id="A0A6M2DL28"/>
<feature type="domain" description="RDD" evidence="7">
    <location>
        <begin position="112"/>
        <end position="218"/>
    </location>
</feature>
<feature type="transmembrane region" description="Helical" evidence="6">
    <location>
        <begin position="125"/>
        <end position="146"/>
    </location>
</feature>
<name>A0A6M2DL28_XENCH</name>
<dbReference type="InterPro" id="IPR039871">
    <property type="entry name" value="FAM8A1"/>
</dbReference>
<keyword evidence="3 6" id="KW-1133">Transmembrane helix</keyword>
<comment type="subcellular location">
    <subcellularLocation>
        <location evidence="1">Membrane</location>
        <topology evidence="1">Multi-pass membrane protein</topology>
    </subcellularLocation>
</comment>
<evidence type="ECO:0000256" key="4">
    <source>
        <dbReference type="ARBA" id="ARBA00023136"/>
    </source>
</evidence>
<evidence type="ECO:0000256" key="5">
    <source>
        <dbReference type="SAM" id="MobiDB-lite"/>
    </source>
</evidence>
<accession>A0A6M2DL28</accession>
<evidence type="ECO:0000259" key="7">
    <source>
        <dbReference type="Pfam" id="PF06271"/>
    </source>
</evidence>
<dbReference type="PANTHER" id="PTHR13659">
    <property type="entry name" value="AUTOSOMAL HIGHLY CONSERVED PROTEIN"/>
    <property type="match status" value="1"/>
</dbReference>
<feature type="region of interest" description="Disordered" evidence="5">
    <location>
        <begin position="65"/>
        <end position="92"/>
    </location>
</feature>
<dbReference type="PANTHER" id="PTHR13659:SF5">
    <property type="entry name" value="PROTEIN FAM8A1"/>
    <property type="match status" value="1"/>
</dbReference>
<keyword evidence="4 6" id="KW-0472">Membrane</keyword>
<keyword evidence="2 6" id="KW-0812">Transmembrane</keyword>
<protein>
    <submittedName>
        <fullName evidence="8">Putative conserved plasma membrane protein</fullName>
    </submittedName>
</protein>
<feature type="compositionally biased region" description="Basic and acidic residues" evidence="5">
    <location>
        <begin position="1"/>
        <end position="14"/>
    </location>
</feature>
<evidence type="ECO:0000256" key="1">
    <source>
        <dbReference type="ARBA" id="ARBA00004141"/>
    </source>
</evidence>
<dbReference type="Pfam" id="PF06271">
    <property type="entry name" value="RDD"/>
    <property type="match status" value="1"/>
</dbReference>
<evidence type="ECO:0000256" key="2">
    <source>
        <dbReference type="ARBA" id="ARBA00022692"/>
    </source>
</evidence>
<feature type="transmembrane region" description="Helical" evidence="6">
    <location>
        <begin position="250"/>
        <end position="269"/>
    </location>
</feature>